<name>N9M945_9GAMM</name>
<evidence type="ECO:0000313" key="1">
    <source>
        <dbReference type="EMBL" id="ENX05024.1"/>
    </source>
</evidence>
<dbReference type="HOGENOM" id="CLU_1623614_0_0_6"/>
<gene>
    <name evidence="1" type="ORF">F897_03206</name>
</gene>
<dbReference type="OrthoDB" id="4558460at2"/>
<dbReference type="AlphaFoldDB" id="N9M945"/>
<evidence type="ECO:0000313" key="2">
    <source>
        <dbReference type="Proteomes" id="UP000013101"/>
    </source>
</evidence>
<sequence>MTEIFTFIKGFQKNDSLPFLCPFCKKNSLLLDDDTWQEHDKSALHHCEEWFDPCNHVEYLYTALYKCSNKNCRQCVISSGTGGVDIDYSQEEYADAGSQPAYYSYYQPKIFIPPLSFFIVPEKTPSEIKALLELSFSIVLQSPASAVNCLRSSLEKLLDIYSIPKKKITS</sequence>
<dbReference type="EMBL" id="APRS01000021">
    <property type="protein sequence ID" value="ENX05024.1"/>
    <property type="molecule type" value="Genomic_DNA"/>
</dbReference>
<dbReference type="Proteomes" id="UP000013101">
    <property type="component" value="Unassembled WGS sequence"/>
</dbReference>
<organism evidence="1 2">
    <name type="scientific">Acinetobacter variabilis</name>
    <dbReference type="NCBI Taxonomy" id="70346"/>
    <lineage>
        <taxon>Bacteria</taxon>
        <taxon>Pseudomonadati</taxon>
        <taxon>Pseudomonadota</taxon>
        <taxon>Gammaproteobacteria</taxon>
        <taxon>Moraxellales</taxon>
        <taxon>Moraxellaceae</taxon>
        <taxon>Acinetobacter</taxon>
    </lineage>
</organism>
<protein>
    <submittedName>
        <fullName evidence="1">Uncharacterized protein</fullName>
    </submittedName>
</protein>
<dbReference type="RefSeq" id="WP_005237482.1">
    <property type="nucleotide sequence ID" value="NZ_CP083660.1"/>
</dbReference>
<comment type="caution">
    <text evidence="1">The sequence shown here is derived from an EMBL/GenBank/DDBJ whole genome shotgun (WGS) entry which is preliminary data.</text>
</comment>
<proteinExistence type="predicted"/>
<reference evidence="1 2" key="1">
    <citation type="submission" date="2013-02" db="EMBL/GenBank/DDBJ databases">
        <title>The Genome Sequence of Acinetobacter sp. NIPH 2171.</title>
        <authorList>
            <consortium name="The Broad Institute Genome Sequencing Platform"/>
            <consortium name="The Broad Institute Genome Sequencing Center for Infectious Disease"/>
            <person name="Cerqueira G."/>
            <person name="Feldgarden M."/>
            <person name="Courvalin P."/>
            <person name="Perichon B."/>
            <person name="Grillot-Courvalin C."/>
            <person name="Clermont D."/>
            <person name="Rocha E."/>
            <person name="Yoon E.-J."/>
            <person name="Nemec A."/>
            <person name="Walker B."/>
            <person name="Young S.K."/>
            <person name="Zeng Q."/>
            <person name="Gargeya S."/>
            <person name="Fitzgerald M."/>
            <person name="Haas B."/>
            <person name="Abouelleil A."/>
            <person name="Alvarado L."/>
            <person name="Arachchi H.M."/>
            <person name="Berlin A.M."/>
            <person name="Chapman S.B."/>
            <person name="Dewar J."/>
            <person name="Goldberg J."/>
            <person name="Griggs A."/>
            <person name="Gujja S."/>
            <person name="Hansen M."/>
            <person name="Howarth C."/>
            <person name="Imamovic A."/>
            <person name="Larimer J."/>
            <person name="McCowan C."/>
            <person name="Murphy C."/>
            <person name="Neiman D."/>
            <person name="Pearson M."/>
            <person name="Priest M."/>
            <person name="Roberts A."/>
            <person name="Saif S."/>
            <person name="Shea T."/>
            <person name="Sisk P."/>
            <person name="Sykes S."/>
            <person name="Wortman J."/>
            <person name="Nusbaum C."/>
            <person name="Birren B."/>
        </authorList>
    </citation>
    <scope>NUCLEOTIDE SEQUENCE [LARGE SCALE GENOMIC DNA]</scope>
    <source>
        <strain evidence="1 2">NIPH 2171</strain>
    </source>
</reference>
<accession>N9M945</accession>
<dbReference type="STRING" id="70346.F897_03206"/>